<dbReference type="EMBL" id="JAJEPS010000001">
    <property type="protein sequence ID" value="MCC2124755.1"/>
    <property type="molecule type" value="Genomic_DNA"/>
</dbReference>
<organism evidence="1 2">
    <name type="scientific">Hominiventricola filiformis</name>
    <dbReference type="NCBI Taxonomy" id="2885352"/>
    <lineage>
        <taxon>Bacteria</taxon>
        <taxon>Bacillati</taxon>
        <taxon>Bacillota</taxon>
        <taxon>Clostridia</taxon>
        <taxon>Lachnospirales</taxon>
        <taxon>Lachnospiraceae</taxon>
        <taxon>Hominiventricola</taxon>
    </lineage>
</organism>
<dbReference type="Pfam" id="PF08757">
    <property type="entry name" value="CotH"/>
    <property type="match status" value="1"/>
</dbReference>
<keyword evidence="1" id="KW-0808">Transferase</keyword>
<comment type="caution">
    <text evidence="1">The sequence shown here is derived from an EMBL/GenBank/DDBJ whole genome shotgun (WGS) entry which is preliminary data.</text>
</comment>
<gene>
    <name evidence="1" type="ORF">LKD36_01020</name>
</gene>
<dbReference type="GO" id="GO:0016301">
    <property type="term" value="F:kinase activity"/>
    <property type="evidence" value="ECO:0007669"/>
    <property type="project" value="UniProtKB-KW"/>
</dbReference>
<dbReference type="RefSeq" id="WP_308458317.1">
    <property type="nucleotide sequence ID" value="NZ_JAJEPS010000001.1"/>
</dbReference>
<dbReference type="AlphaFoldDB" id="A0AAE3A7W2"/>
<accession>A0AAE3A7W2</accession>
<name>A0AAE3A7W2_9FIRM</name>
<proteinExistence type="predicted"/>
<protein>
    <submittedName>
        <fullName evidence="1">CotH kinase family protein</fullName>
    </submittedName>
</protein>
<dbReference type="InterPro" id="IPR014867">
    <property type="entry name" value="Spore_coat_CotH_CotH2/3/7"/>
</dbReference>
<evidence type="ECO:0000313" key="1">
    <source>
        <dbReference type="EMBL" id="MCC2124755.1"/>
    </source>
</evidence>
<reference evidence="1 2" key="1">
    <citation type="submission" date="2021-10" db="EMBL/GenBank/DDBJ databases">
        <title>Anaerobic single-cell dispensing facilitates the cultivation of human gut bacteria.</title>
        <authorList>
            <person name="Afrizal A."/>
        </authorList>
    </citation>
    <scope>NUCLEOTIDE SEQUENCE [LARGE SCALE GENOMIC DNA]</scope>
    <source>
        <strain evidence="1 2">CLA-AA-H276</strain>
    </source>
</reference>
<keyword evidence="2" id="KW-1185">Reference proteome</keyword>
<keyword evidence="1" id="KW-0418">Kinase</keyword>
<evidence type="ECO:0000313" key="2">
    <source>
        <dbReference type="Proteomes" id="UP001198220"/>
    </source>
</evidence>
<dbReference type="Proteomes" id="UP001198220">
    <property type="component" value="Unassembled WGS sequence"/>
</dbReference>
<sequence>MVKKMALLFSVLLFIGSLFFFVHESEHAEIQDTYESGALKGEVHEARKLQKRLAKTLDGTSVQLCFKGELLACDRESLTFYLPVDMETDAWEAGTFADQSGEFGILPLEDYTRLEKKETVSSGYAVPFLAWNEKEGTCTTIYVVFTGLPVVRMETDASLDVDTVFAGSVEFYENCGKEDWTLKSVFQAHERGQTTRAYPKKGYRVDLISVTSTGVINKNKEKVLGMRKSDSWIFYAIYSDGTKVRDQFNTRIWDRLGAWDTPYDTRFGTSMKYVELVVNGEYRGLYGIFEPIDSTQLEISDQEYLYKRTYGRELLAETMDSVAPSEYLTVLGMELKGRNGQGNGEDWKCFRTFVEMCQSDDETFRAEAEKLLNMDNVADIWLYLQMMYAEDNIYKNMFFAFKKESDGYRMYLVPWDTDLTWGNTYVDDGEQLYVQWSPEHAQDYLEWPFLDRLLKLDVGNIWEKVAARWQKLRQDELSDENLKNMLDDCIHEVQDSGAFARDAARWPDSRHDGDYEGMESYLKTRIAWLDKTMKNMDEQIEK</sequence>